<evidence type="ECO:0000313" key="1">
    <source>
        <dbReference type="EMBL" id="KJX75325.1"/>
    </source>
</evidence>
<accession>A0A0F4EUL0</accession>
<dbReference type="SUPFAM" id="SSF54593">
    <property type="entry name" value="Glyoxalase/Bleomycin resistance protein/Dihydroxybiphenyl dioxygenase"/>
    <property type="match status" value="1"/>
</dbReference>
<dbReference type="EMBL" id="JRPY01000044">
    <property type="protein sequence ID" value="KJX75325.1"/>
    <property type="molecule type" value="Genomic_DNA"/>
</dbReference>
<comment type="caution">
    <text evidence="1">The sequence shown here is derived from an EMBL/GenBank/DDBJ whole genome shotgun (WGS) entry which is preliminary data.</text>
</comment>
<gene>
    <name evidence="1" type="ORF">MLPM_1148</name>
</gene>
<name>A0A0F4EUL0_9MYCO</name>
<sequence length="107" mass="11816">MRSEQQPSKANTVTHVTKVRVDDVDTQFERTVAAGARVLKPSTDHVYDERECTVADPQRPSLTIRRNSARCAARRVRIPNRHALGRPVRVLKCPGQAASDAATPCAQ</sequence>
<proteinExistence type="predicted"/>
<dbReference type="Gene3D" id="3.30.720.110">
    <property type="match status" value="1"/>
</dbReference>
<organism evidence="1 2">
    <name type="scientific">Mycobacterium lepromatosis</name>
    <dbReference type="NCBI Taxonomy" id="480418"/>
    <lineage>
        <taxon>Bacteria</taxon>
        <taxon>Bacillati</taxon>
        <taxon>Actinomycetota</taxon>
        <taxon>Actinomycetes</taxon>
        <taxon>Mycobacteriales</taxon>
        <taxon>Mycobacteriaceae</taxon>
        <taxon>Mycobacterium</taxon>
    </lineage>
</organism>
<keyword evidence="2" id="KW-1185">Reference proteome</keyword>
<dbReference type="AlphaFoldDB" id="A0A0F4EUL0"/>
<dbReference type="Proteomes" id="UP000053699">
    <property type="component" value="Unassembled WGS sequence"/>
</dbReference>
<dbReference type="InterPro" id="IPR029068">
    <property type="entry name" value="Glyas_Bleomycin-R_OHBP_Dase"/>
</dbReference>
<protein>
    <submittedName>
        <fullName evidence="1">Uncharacterized protein</fullName>
    </submittedName>
</protein>
<reference evidence="1 2" key="1">
    <citation type="journal article" date="2015" name="Proc. Natl. Acad. Sci. U.S.A.">
        <title>Insight into the evolution and origin of leprosy bacilli from the genome sequence of Mycobacterium lepromatosis.</title>
        <authorList>
            <person name="Singh P."/>
            <person name="Benjak A."/>
            <person name="Schuenemann V.J."/>
            <person name="Herbig A."/>
            <person name="Avanzi C."/>
            <person name="Busso P."/>
            <person name="Nieselt K."/>
            <person name="Krause J."/>
            <person name="Vera-Cabrera L."/>
            <person name="Cole S.T."/>
        </authorList>
    </citation>
    <scope>NUCLEOTIDE SEQUENCE [LARGE SCALE GENOMIC DNA]</scope>
    <source>
        <strain evidence="1 2">Mx1-22A</strain>
    </source>
</reference>
<evidence type="ECO:0000313" key="2">
    <source>
        <dbReference type="Proteomes" id="UP000053699"/>
    </source>
</evidence>